<dbReference type="Gene3D" id="3.40.50.720">
    <property type="entry name" value="NAD(P)-binding Rossmann-like Domain"/>
    <property type="match status" value="1"/>
</dbReference>
<dbReference type="GO" id="GO:0016881">
    <property type="term" value="F:acid-amino acid ligase activity"/>
    <property type="evidence" value="ECO:0007669"/>
    <property type="project" value="InterPro"/>
</dbReference>
<proteinExistence type="predicted"/>
<accession>A0A382Z440</accession>
<name>A0A382Z440_9ZZZZ</name>
<reference evidence="2" key="1">
    <citation type="submission" date="2018-05" db="EMBL/GenBank/DDBJ databases">
        <authorList>
            <person name="Lanie J.A."/>
            <person name="Ng W.-L."/>
            <person name="Kazmierczak K.M."/>
            <person name="Andrzejewski T.M."/>
            <person name="Davidsen T.M."/>
            <person name="Wayne K.J."/>
            <person name="Tettelin H."/>
            <person name="Glass J.I."/>
            <person name="Rusch D."/>
            <person name="Podicherti R."/>
            <person name="Tsui H.-C.T."/>
            <person name="Winkler M.E."/>
        </authorList>
    </citation>
    <scope>NUCLEOTIDE SEQUENCE</scope>
</reference>
<evidence type="ECO:0000313" key="2">
    <source>
        <dbReference type="EMBL" id="SVD89979.1"/>
    </source>
</evidence>
<feature type="non-terminal residue" evidence="2">
    <location>
        <position position="48"/>
    </location>
</feature>
<dbReference type="SUPFAM" id="SSF51984">
    <property type="entry name" value="MurCD N-terminal domain"/>
    <property type="match status" value="1"/>
</dbReference>
<evidence type="ECO:0000259" key="1">
    <source>
        <dbReference type="Pfam" id="PF01225"/>
    </source>
</evidence>
<dbReference type="AlphaFoldDB" id="A0A382Z440"/>
<feature type="domain" description="Mur ligase N-terminal catalytic" evidence="1">
    <location>
        <begin position="1"/>
        <end position="45"/>
    </location>
</feature>
<dbReference type="InterPro" id="IPR000713">
    <property type="entry name" value="Mur_ligase_N"/>
</dbReference>
<dbReference type="Pfam" id="PF01225">
    <property type="entry name" value="Mur_ligase"/>
    <property type="match status" value="1"/>
</dbReference>
<dbReference type="EMBL" id="UINC01180661">
    <property type="protein sequence ID" value="SVD89979.1"/>
    <property type="molecule type" value="Genomic_DNA"/>
</dbReference>
<organism evidence="2">
    <name type="scientific">marine metagenome</name>
    <dbReference type="NCBI Taxonomy" id="408172"/>
    <lineage>
        <taxon>unclassified sequences</taxon>
        <taxon>metagenomes</taxon>
        <taxon>ecological metagenomes</taxon>
    </lineage>
</organism>
<gene>
    <name evidence="2" type="ORF">METZ01_LOCUS442833</name>
</gene>
<protein>
    <recommendedName>
        <fullName evidence="1">Mur ligase N-terminal catalytic domain-containing protein</fullName>
    </recommendedName>
</protein>
<sequence>MSGIAELLLNLGFKVTGSDLNRSDNVTRIRKLGIDVAIGHDPSNVGNA</sequence>